<evidence type="ECO:0000313" key="7">
    <source>
        <dbReference type="EMBL" id="KOO28270.1"/>
    </source>
</evidence>
<evidence type="ECO:0000259" key="6">
    <source>
        <dbReference type="Pfam" id="PF03151"/>
    </source>
</evidence>
<feature type="transmembrane region" description="Helical" evidence="5">
    <location>
        <begin position="277"/>
        <end position="302"/>
    </location>
</feature>
<accession>A0A0M0JP48</accession>
<keyword evidence="4 5" id="KW-0472">Membrane</keyword>
<protein>
    <recommendedName>
        <fullName evidence="6">Sugar phosphate transporter domain-containing protein</fullName>
    </recommendedName>
</protein>
<keyword evidence="3 5" id="KW-1133">Transmembrane helix</keyword>
<comment type="subcellular location">
    <subcellularLocation>
        <location evidence="1">Membrane</location>
        <topology evidence="1">Multi-pass membrane protein</topology>
    </subcellularLocation>
</comment>
<feature type="transmembrane region" description="Helical" evidence="5">
    <location>
        <begin position="50"/>
        <end position="72"/>
    </location>
</feature>
<gene>
    <name evidence="7" type="ORF">Ctob_008545</name>
</gene>
<dbReference type="AlphaFoldDB" id="A0A0M0JP48"/>
<feature type="transmembrane region" description="Helical" evidence="5">
    <location>
        <begin position="140"/>
        <end position="161"/>
    </location>
</feature>
<feature type="transmembrane region" description="Helical" evidence="5">
    <location>
        <begin position="249"/>
        <end position="271"/>
    </location>
</feature>
<dbReference type="PANTHER" id="PTHR11132">
    <property type="entry name" value="SOLUTE CARRIER FAMILY 35"/>
    <property type="match status" value="1"/>
</dbReference>
<organism evidence="7 8">
    <name type="scientific">Chrysochromulina tobinii</name>
    <dbReference type="NCBI Taxonomy" id="1460289"/>
    <lineage>
        <taxon>Eukaryota</taxon>
        <taxon>Haptista</taxon>
        <taxon>Haptophyta</taxon>
        <taxon>Prymnesiophyceae</taxon>
        <taxon>Prymnesiales</taxon>
        <taxon>Chrysochromulinaceae</taxon>
        <taxon>Chrysochromulina</taxon>
    </lineage>
</organism>
<evidence type="ECO:0000313" key="8">
    <source>
        <dbReference type="Proteomes" id="UP000037460"/>
    </source>
</evidence>
<reference evidence="8" key="1">
    <citation type="journal article" date="2015" name="PLoS Genet.">
        <title>Genome Sequence and Transcriptome Analyses of Chrysochromulina tobin: Metabolic Tools for Enhanced Algal Fitness in the Prominent Order Prymnesiales (Haptophyceae).</title>
        <authorList>
            <person name="Hovde B.T."/>
            <person name="Deodato C.R."/>
            <person name="Hunsperger H.M."/>
            <person name="Ryken S.A."/>
            <person name="Yost W."/>
            <person name="Jha R.K."/>
            <person name="Patterson J."/>
            <person name="Monnat R.J. Jr."/>
            <person name="Barlow S.B."/>
            <person name="Starkenburg S.R."/>
            <person name="Cattolico R.A."/>
        </authorList>
    </citation>
    <scope>NUCLEOTIDE SEQUENCE</scope>
    <source>
        <strain evidence="8">CCMP291</strain>
    </source>
</reference>
<evidence type="ECO:0000256" key="1">
    <source>
        <dbReference type="ARBA" id="ARBA00004141"/>
    </source>
</evidence>
<dbReference type="Proteomes" id="UP000037460">
    <property type="component" value="Unassembled WGS sequence"/>
</dbReference>
<sequence length="382" mass="40862">MQSMMATSMMSRWQKQAVAFLCFSVFYIALNEFNPWALKAGQFPGFAFPVFYSMFHMLFSSMAACILLYTVAPPSCGGPSFAQLREYGDGLMVIAICTALNVGLNNLSLTLVSLFINQVIKASSPLPTMVFEALLARKRFSLAMVVTVLVICVGCVLAPFFKLSHSASDGNSALGVLAVLVAMLASSLKPVVGMIYMQGTPKRPSLSPTLLLFYDTSLSLCFMLVYWLCSSERALSLAYLANAPVNAPYLAGTNATLVGLGIILGGSMMAFCFNLSVYYYLMLTSALTSTIGSMSLKVVLILAAAMQDHVNDPISWVGIALATSAMAVYAWISLREEEATKVESWGGGKGSEGGIALSASVGAGPNEWIDVQTERTPLTTSN</sequence>
<keyword evidence="8" id="KW-1185">Reference proteome</keyword>
<evidence type="ECO:0000256" key="4">
    <source>
        <dbReference type="ARBA" id="ARBA00023136"/>
    </source>
</evidence>
<keyword evidence="2 5" id="KW-0812">Transmembrane</keyword>
<evidence type="ECO:0000256" key="5">
    <source>
        <dbReference type="SAM" id="Phobius"/>
    </source>
</evidence>
<dbReference type="EMBL" id="JWZX01002593">
    <property type="protein sequence ID" value="KOO28270.1"/>
    <property type="molecule type" value="Genomic_DNA"/>
</dbReference>
<evidence type="ECO:0000256" key="3">
    <source>
        <dbReference type="ARBA" id="ARBA00022989"/>
    </source>
</evidence>
<dbReference type="GO" id="GO:0016020">
    <property type="term" value="C:membrane"/>
    <property type="evidence" value="ECO:0007669"/>
    <property type="project" value="UniProtKB-SubCell"/>
</dbReference>
<feature type="transmembrane region" description="Helical" evidence="5">
    <location>
        <begin position="209"/>
        <end position="229"/>
    </location>
</feature>
<dbReference type="OrthoDB" id="10261634at2759"/>
<dbReference type="InterPro" id="IPR004853">
    <property type="entry name" value="Sugar_P_trans_dom"/>
</dbReference>
<evidence type="ECO:0000256" key="2">
    <source>
        <dbReference type="ARBA" id="ARBA00022692"/>
    </source>
</evidence>
<name>A0A0M0JP48_9EUKA</name>
<feature type="transmembrane region" description="Helical" evidence="5">
    <location>
        <begin position="314"/>
        <end position="332"/>
    </location>
</feature>
<feature type="domain" description="Sugar phosphate transporter" evidence="6">
    <location>
        <begin position="18"/>
        <end position="329"/>
    </location>
</feature>
<dbReference type="Pfam" id="PF03151">
    <property type="entry name" value="TPT"/>
    <property type="match status" value="1"/>
</dbReference>
<dbReference type="InterPro" id="IPR050186">
    <property type="entry name" value="TPT_transporter"/>
</dbReference>
<feature type="transmembrane region" description="Helical" evidence="5">
    <location>
        <begin position="173"/>
        <end position="197"/>
    </location>
</feature>
<comment type="caution">
    <text evidence="7">The sequence shown here is derived from an EMBL/GenBank/DDBJ whole genome shotgun (WGS) entry which is preliminary data.</text>
</comment>
<proteinExistence type="predicted"/>
<feature type="transmembrane region" description="Helical" evidence="5">
    <location>
        <begin position="93"/>
        <end position="120"/>
    </location>
</feature>